<protein>
    <submittedName>
        <fullName evidence="8">Site-specific recombinase XerD</fullName>
    </submittedName>
</protein>
<dbReference type="InterPro" id="IPR044068">
    <property type="entry name" value="CB"/>
</dbReference>
<dbReference type="EMBL" id="FQUO01000005">
    <property type="protein sequence ID" value="SHF12243.1"/>
    <property type="molecule type" value="Genomic_DNA"/>
</dbReference>
<evidence type="ECO:0000259" key="7">
    <source>
        <dbReference type="PROSITE" id="PS51900"/>
    </source>
</evidence>
<dbReference type="SUPFAM" id="SSF56349">
    <property type="entry name" value="DNA breaking-rejoining enzymes"/>
    <property type="match status" value="1"/>
</dbReference>
<evidence type="ECO:0000259" key="6">
    <source>
        <dbReference type="PROSITE" id="PS51898"/>
    </source>
</evidence>
<dbReference type="Gene3D" id="1.10.443.10">
    <property type="entry name" value="Intergrase catalytic core"/>
    <property type="match status" value="1"/>
</dbReference>
<dbReference type="PROSITE" id="PS51898">
    <property type="entry name" value="TYR_RECOMBINASE"/>
    <property type="match status" value="1"/>
</dbReference>
<evidence type="ECO:0000256" key="3">
    <source>
        <dbReference type="ARBA" id="ARBA00023125"/>
    </source>
</evidence>
<keyword evidence="2" id="KW-0229">DNA integration</keyword>
<evidence type="ECO:0000256" key="5">
    <source>
        <dbReference type="PROSITE-ProRule" id="PRU01248"/>
    </source>
</evidence>
<proteinExistence type="inferred from homology"/>
<dbReference type="OrthoDB" id="9801717at2"/>
<dbReference type="GO" id="GO:0006310">
    <property type="term" value="P:DNA recombination"/>
    <property type="evidence" value="ECO:0007669"/>
    <property type="project" value="UniProtKB-KW"/>
</dbReference>
<dbReference type="InterPro" id="IPR002104">
    <property type="entry name" value="Integrase_catalytic"/>
</dbReference>
<comment type="similarity">
    <text evidence="1">Belongs to the 'phage' integrase family.</text>
</comment>
<feature type="domain" description="Tyr recombinase" evidence="6">
    <location>
        <begin position="144"/>
        <end position="262"/>
    </location>
</feature>
<keyword evidence="3 5" id="KW-0238">DNA-binding</keyword>
<sequence length="262" mass="30573">MKGKAMLELAQLREYLEQRKVLPTRANSPLAKKVQQLKEYSLSSENLLAFQAYQNMLKLKGYSPRTFDTYKNEFERLLRLLGVVPVSSLTKAHIQSYLLFLMEKKGLSETMIHSAVNAIKFNFEKVENRGREFYDLPRPKRPEKLHVVLAEEEIISLILKTPNLKHRALIMTSYSAGLRVSELVNLRVDDMDSKRMMILVRQGKGKKDRMVPLSNKLLETLRDYFRHYRPKEYLFEGTCSQKLYSTRSAQVILKEAKWRAGI</sequence>
<dbReference type="InterPro" id="IPR010998">
    <property type="entry name" value="Integrase_recombinase_N"/>
</dbReference>
<dbReference type="GO" id="GO:0003677">
    <property type="term" value="F:DNA binding"/>
    <property type="evidence" value="ECO:0007669"/>
    <property type="project" value="UniProtKB-UniRule"/>
</dbReference>
<dbReference type="InterPro" id="IPR004107">
    <property type="entry name" value="Integrase_SAM-like_N"/>
</dbReference>
<organism evidence="8 9">
    <name type="scientific">Cnuella takakiae</name>
    <dbReference type="NCBI Taxonomy" id="1302690"/>
    <lineage>
        <taxon>Bacteria</taxon>
        <taxon>Pseudomonadati</taxon>
        <taxon>Bacteroidota</taxon>
        <taxon>Chitinophagia</taxon>
        <taxon>Chitinophagales</taxon>
        <taxon>Chitinophagaceae</taxon>
        <taxon>Cnuella</taxon>
    </lineage>
</organism>
<feature type="domain" description="Core-binding (CB)" evidence="7">
    <location>
        <begin position="44"/>
        <end position="127"/>
    </location>
</feature>
<dbReference type="Proteomes" id="UP000184368">
    <property type="component" value="Unassembled WGS sequence"/>
</dbReference>
<dbReference type="GO" id="GO:0015074">
    <property type="term" value="P:DNA integration"/>
    <property type="evidence" value="ECO:0007669"/>
    <property type="project" value="UniProtKB-KW"/>
</dbReference>
<dbReference type="STRING" id="1302690.BUE76_22535"/>
<gene>
    <name evidence="8" type="ORF">SAMN05444008_10565</name>
</gene>
<dbReference type="AlphaFoldDB" id="A0A1M4Z2E1"/>
<dbReference type="PANTHER" id="PTHR30349">
    <property type="entry name" value="PHAGE INTEGRASE-RELATED"/>
    <property type="match status" value="1"/>
</dbReference>
<dbReference type="Gene3D" id="1.10.150.130">
    <property type="match status" value="1"/>
</dbReference>
<evidence type="ECO:0000256" key="4">
    <source>
        <dbReference type="ARBA" id="ARBA00023172"/>
    </source>
</evidence>
<evidence type="ECO:0000256" key="2">
    <source>
        <dbReference type="ARBA" id="ARBA00022908"/>
    </source>
</evidence>
<evidence type="ECO:0000313" key="9">
    <source>
        <dbReference type="Proteomes" id="UP000184368"/>
    </source>
</evidence>
<accession>A0A1M4Z2E1</accession>
<dbReference type="PANTHER" id="PTHR30349:SF41">
    <property type="entry name" value="INTEGRASE_RECOMBINASE PROTEIN MJ0367-RELATED"/>
    <property type="match status" value="1"/>
</dbReference>
<dbReference type="InterPro" id="IPR011010">
    <property type="entry name" value="DNA_brk_join_enz"/>
</dbReference>
<dbReference type="InterPro" id="IPR050090">
    <property type="entry name" value="Tyrosine_recombinase_XerCD"/>
</dbReference>
<evidence type="ECO:0000256" key="1">
    <source>
        <dbReference type="ARBA" id="ARBA00008857"/>
    </source>
</evidence>
<reference evidence="8 9" key="1">
    <citation type="submission" date="2016-11" db="EMBL/GenBank/DDBJ databases">
        <authorList>
            <person name="Jaros S."/>
            <person name="Januszkiewicz K."/>
            <person name="Wedrychowicz H."/>
        </authorList>
    </citation>
    <scope>NUCLEOTIDE SEQUENCE [LARGE SCALE GENOMIC DNA]</scope>
    <source>
        <strain evidence="8 9">DSM 26897</strain>
    </source>
</reference>
<dbReference type="Pfam" id="PF13495">
    <property type="entry name" value="Phage_int_SAM_4"/>
    <property type="match status" value="1"/>
</dbReference>
<keyword evidence="4" id="KW-0233">DNA recombination</keyword>
<dbReference type="Pfam" id="PF00589">
    <property type="entry name" value="Phage_integrase"/>
    <property type="match status" value="1"/>
</dbReference>
<name>A0A1M4Z2E1_9BACT</name>
<keyword evidence="9" id="KW-1185">Reference proteome</keyword>
<dbReference type="PROSITE" id="PS51900">
    <property type="entry name" value="CB"/>
    <property type="match status" value="1"/>
</dbReference>
<dbReference type="InterPro" id="IPR013762">
    <property type="entry name" value="Integrase-like_cat_sf"/>
</dbReference>
<evidence type="ECO:0000313" key="8">
    <source>
        <dbReference type="EMBL" id="SHF12243.1"/>
    </source>
</evidence>